<dbReference type="Pfam" id="PF20454">
    <property type="entry name" value="GpA_nuclease"/>
    <property type="match status" value="1"/>
</dbReference>
<reference evidence="4 5" key="1">
    <citation type="submission" date="2023-07" db="EMBL/GenBank/DDBJ databases">
        <title>Genomic Encyclopedia of Type Strains, Phase IV (KMG-IV): sequencing the most valuable type-strain genomes for metagenomic binning, comparative biology and taxonomic classification.</title>
        <authorList>
            <person name="Goeker M."/>
        </authorList>
    </citation>
    <scope>NUCLEOTIDE SEQUENCE [LARGE SCALE GENOMIC DNA]</scope>
    <source>
        <strain evidence="4 5">DSM 19922</strain>
    </source>
</reference>
<keyword evidence="5" id="KW-1185">Reference proteome</keyword>
<name>A0ABU0MUH1_9PROT</name>
<feature type="domain" description="Terminase large subunit GpA endonuclease" evidence="3">
    <location>
        <begin position="330"/>
        <end position="608"/>
    </location>
</feature>
<sequence length="685" mass="76206">MSALLPATANPDKVARLTFAAVMEPPPPIDLHSWACGNVVFGSDSPSPGAYNPAAYPWNEPILHALGPDDPCQEVGLKKSIQLGGTVLAQIFIAASLDQDPGPCMFVHPVDANAKRFVRTKWRPFIRNIKRLSRLLPERSRDAGASLDYQERADGRGFVQHSAATSSSALSQVSIKRQVQDDLDKWQSDGTTGDPEHNATGRCEAYLRAGTAKIFKVGNPVLKHNSRILRGWKSGSQERWHWECPHCQIVHPHLEWEPMRDAAEADRQRFCDEGMSEEDAREAAAANAHIPCAGCEKPIRFADWLRLKGTGCFVAENPRALRRKRWFYVWSAFVDSWSTIVRKYWDAKGNPEAEQTFLNEVVGEGFEAAGEAPPWEAIRDRAHKIGHDLGTIPEGGLILVISVDCQGDRVECHVKAFGAGLRRWTVFYKVIPGHIREETTRAGLDALLEQTWPNAFGHRRKAELLVIDAGAYKADVEGWVQRHSPKRVWMVRGSKDQFAPDLVMLQSRNQRRAARAVTGRAAHTIQFVGAAVIKGQLYGCLLKDDPLAPGYCGYPRGLDDEFYRQLCSEKRAKRKGTENWFWDRVYTANEVLDTEVYAQAAAVALGWKRNTDQRWEELRQRWETPADPTGQADLFAAPAADPDEGAPTLPEAEAANAVRPPAPPAPPAVLTLADRFAALNNDDED</sequence>
<dbReference type="InterPro" id="IPR046454">
    <property type="entry name" value="GpA_endonuclease"/>
</dbReference>
<dbReference type="InterPro" id="IPR046453">
    <property type="entry name" value="GpA_ATPase"/>
</dbReference>
<dbReference type="RefSeq" id="WP_209990816.1">
    <property type="nucleotide sequence ID" value="NZ_JAGINO010000037.1"/>
</dbReference>
<evidence type="ECO:0000256" key="1">
    <source>
        <dbReference type="SAM" id="MobiDB-lite"/>
    </source>
</evidence>
<evidence type="ECO:0000259" key="3">
    <source>
        <dbReference type="Pfam" id="PF20454"/>
    </source>
</evidence>
<comment type="caution">
    <text evidence="4">The sequence shown here is derived from an EMBL/GenBank/DDBJ whole genome shotgun (WGS) entry which is preliminary data.</text>
</comment>
<dbReference type="Pfam" id="PF05876">
    <property type="entry name" value="GpA_ATPase"/>
    <property type="match status" value="1"/>
</dbReference>
<dbReference type="Proteomes" id="UP001244552">
    <property type="component" value="Unassembled WGS sequence"/>
</dbReference>
<evidence type="ECO:0000313" key="5">
    <source>
        <dbReference type="Proteomes" id="UP001244552"/>
    </source>
</evidence>
<gene>
    <name evidence="4" type="ORF">QO018_006044</name>
</gene>
<proteinExistence type="predicted"/>
<accession>A0ABU0MUH1</accession>
<feature type="domain" description="Phage terminase large subunit GpA ATPase" evidence="2">
    <location>
        <begin position="45"/>
        <end position="300"/>
    </location>
</feature>
<evidence type="ECO:0000313" key="4">
    <source>
        <dbReference type="EMBL" id="MDQ0537144.1"/>
    </source>
</evidence>
<evidence type="ECO:0000259" key="2">
    <source>
        <dbReference type="Pfam" id="PF05876"/>
    </source>
</evidence>
<feature type="compositionally biased region" description="Low complexity" evidence="1">
    <location>
        <begin position="650"/>
        <end position="659"/>
    </location>
</feature>
<dbReference type="EMBL" id="JAUSVU010000039">
    <property type="protein sequence ID" value="MDQ0537144.1"/>
    <property type="molecule type" value="Genomic_DNA"/>
</dbReference>
<feature type="region of interest" description="Disordered" evidence="1">
    <location>
        <begin position="623"/>
        <end position="668"/>
    </location>
</feature>
<protein>
    <submittedName>
        <fullName evidence="4">Phage terminase large subunit GpA-like protein</fullName>
    </submittedName>
</protein>
<organism evidence="4 5">
    <name type="scientific">Azospirillum picis</name>
    <dbReference type="NCBI Taxonomy" id="488438"/>
    <lineage>
        <taxon>Bacteria</taxon>
        <taxon>Pseudomonadati</taxon>
        <taxon>Pseudomonadota</taxon>
        <taxon>Alphaproteobacteria</taxon>
        <taxon>Rhodospirillales</taxon>
        <taxon>Azospirillaceae</taxon>
        <taxon>Azospirillum</taxon>
    </lineage>
</organism>